<dbReference type="NCBIfam" id="TIGR00097">
    <property type="entry name" value="HMP-P_kinase"/>
    <property type="match status" value="1"/>
</dbReference>
<dbReference type="GO" id="GO:0009228">
    <property type="term" value="P:thiamine biosynthetic process"/>
    <property type="evidence" value="ECO:0007669"/>
    <property type="project" value="InterPro"/>
</dbReference>
<dbReference type="PANTHER" id="PTHR20858:SF17">
    <property type="entry name" value="HYDROXYMETHYLPYRIMIDINE_PHOSPHOMETHYLPYRIMIDINE KINASE THI20-RELATED"/>
    <property type="match status" value="1"/>
</dbReference>
<dbReference type="Proteomes" id="UP000525652">
    <property type="component" value="Unassembled WGS sequence"/>
</dbReference>
<dbReference type="InterPro" id="IPR029056">
    <property type="entry name" value="Ribokinase-like"/>
</dbReference>
<protein>
    <recommendedName>
        <fullName evidence="2">hydroxymethylpyrimidine kinase</fullName>
        <ecNumber evidence="2">2.7.1.49</ecNumber>
    </recommendedName>
</protein>
<evidence type="ECO:0000313" key="5">
    <source>
        <dbReference type="Proteomes" id="UP000525652"/>
    </source>
</evidence>
<keyword evidence="4" id="KW-0418">Kinase</keyword>
<dbReference type="InterPro" id="IPR004399">
    <property type="entry name" value="HMP/HMP-P_kinase_dom"/>
</dbReference>
<dbReference type="EMBL" id="JACHVA010000127">
    <property type="protein sequence ID" value="MBC2603505.1"/>
    <property type="molecule type" value="Genomic_DNA"/>
</dbReference>
<evidence type="ECO:0000313" key="4">
    <source>
        <dbReference type="EMBL" id="MBC2603505.1"/>
    </source>
</evidence>
<dbReference type="AlphaFoldDB" id="A0A7X1B0R0"/>
<comment type="caution">
    <text evidence="4">The sequence shown here is derived from an EMBL/GenBank/DDBJ whole genome shotgun (WGS) entry which is preliminary data.</text>
</comment>
<dbReference type="SUPFAM" id="SSF53613">
    <property type="entry name" value="Ribokinase-like"/>
    <property type="match status" value="1"/>
</dbReference>
<dbReference type="GO" id="GO:0008972">
    <property type="term" value="F:phosphomethylpyrimidine kinase activity"/>
    <property type="evidence" value="ECO:0007669"/>
    <property type="project" value="InterPro"/>
</dbReference>
<accession>A0A7X1B0R0</accession>
<keyword evidence="5" id="KW-1185">Reference proteome</keyword>
<dbReference type="PANTHER" id="PTHR20858">
    <property type="entry name" value="PHOSPHOMETHYLPYRIMIDINE KINASE"/>
    <property type="match status" value="1"/>
</dbReference>
<comment type="pathway">
    <text evidence="1">Cofactor biosynthesis; thiamine diphosphate biosynthesis.</text>
</comment>
<dbReference type="Pfam" id="PF08543">
    <property type="entry name" value="Phos_pyr_kin"/>
    <property type="match status" value="1"/>
</dbReference>
<gene>
    <name evidence="4" type="primary">thiD</name>
    <name evidence="4" type="ORF">H5P30_17115</name>
</gene>
<sequence length="259" mass="27368">MNHPPYILTISGSDSSGCAGMQADNRAILASGGFPLNVVTAVTLQTPSGVERVEPASAEFVAKQLRRLLETFPVATIKSGMLATGSIAGAVAEVLEDFPSIPYVLDPVLVSTSGSRLLEEEGVAVVRERLMPRATVTTPNSDELWVLSAEDVRKGRIESCRILAKGIGQAVLLKGGHEDGQTSEDWLLMPDGTETNFASPRIETENLRGTGCVLSSAIAGFLGRGDSLIQSVHSAKELLTDGLKKGAHFSWIQSGPSLI</sequence>
<dbReference type="InterPro" id="IPR013749">
    <property type="entry name" value="PM/HMP-P_kinase-1"/>
</dbReference>
<dbReference type="CDD" id="cd01169">
    <property type="entry name" value="HMPP_kinase"/>
    <property type="match status" value="1"/>
</dbReference>
<organism evidence="4 5">
    <name type="scientific">Puniceicoccus vermicola</name>
    <dbReference type="NCBI Taxonomy" id="388746"/>
    <lineage>
        <taxon>Bacteria</taxon>
        <taxon>Pseudomonadati</taxon>
        <taxon>Verrucomicrobiota</taxon>
        <taxon>Opitutia</taxon>
        <taxon>Puniceicoccales</taxon>
        <taxon>Puniceicoccaceae</taxon>
        <taxon>Puniceicoccus</taxon>
    </lineage>
</organism>
<dbReference type="GO" id="GO:0005829">
    <property type="term" value="C:cytosol"/>
    <property type="evidence" value="ECO:0007669"/>
    <property type="project" value="TreeGrafter"/>
</dbReference>
<dbReference type="Gene3D" id="3.40.1190.20">
    <property type="match status" value="1"/>
</dbReference>
<evidence type="ECO:0000256" key="1">
    <source>
        <dbReference type="ARBA" id="ARBA00004948"/>
    </source>
</evidence>
<feature type="domain" description="Pyridoxamine kinase/Phosphomethylpyrimidine kinase" evidence="3">
    <location>
        <begin position="14"/>
        <end position="248"/>
    </location>
</feature>
<name>A0A7X1B0R0_9BACT</name>
<keyword evidence="4" id="KW-0808">Transferase</keyword>
<reference evidence="4 5" key="1">
    <citation type="submission" date="2020-07" db="EMBL/GenBank/DDBJ databases">
        <authorList>
            <person name="Feng X."/>
        </authorList>
    </citation>
    <scope>NUCLEOTIDE SEQUENCE [LARGE SCALE GENOMIC DNA]</scope>
    <source>
        <strain evidence="4 5">JCM14086</strain>
    </source>
</reference>
<dbReference type="RefSeq" id="WP_185694133.1">
    <property type="nucleotide sequence ID" value="NZ_JACHVA010000127.1"/>
</dbReference>
<dbReference type="EC" id="2.7.1.49" evidence="2"/>
<dbReference type="GO" id="GO:0008902">
    <property type="term" value="F:hydroxymethylpyrimidine kinase activity"/>
    <property type="evidence" value="ECO:0007669"/>
    <property type="project" value="UniProtKB-EC"/>
</dbReference>
<evidence type="ECO:0000259" key="3">
    <source>
        <dbReference type="Pfam" id="PF08543"/>
    </source>
</evidence>
<evidence type="ECO:0000256" key="2">
    <source>
        <dbReference type="ARBA" id="ARBA00012135"/>
    </source>
</evidence>
<proteinExistence type="predicted"/>